<name>A0A6I8QZV9_XENTR</name>
<keyword evidence="3" id="KW-0347">Helicase</keyword>
<reference evidence="8" key="1">
    <citation type="journal article" date="2010" name="Science">
        <title>The genome of the Western clawed frog Xenopus tropicalis.</title>
        <authorList>
            <person name="Hellsten U."/>
            <person name="Harland R.M."/>
            <person name="Gilchrist M.J."/>
            <person name="Hendrix D."/>
            <person name="Jurka J."/>
            <person name="Kapitonov V."/>
            <person name="Ovcharenko I."/>
            <person name="Putnam N.H."/>
            <person name="Shu S."/>
            <person name="Taher L."/>
            <person name="Blitz I.L."/>
            <person name="Blumberg B."/>
            <person name="Dichmann D.S."/>
            <person name="Dubchak I."/>
            <person name="Amaya E."/>
            <person name="Detter J.C."/>
            <person name="Fletcher R."/>
            <person name="Gerhard D.S."/>
            <person name="Goodstein D."/>
            <person name="Graves T."/>
            <person name="Grigoriev I.V."/>
            <person name="Grimwood J."/>
            <person name="Kawashima T."/>
            <person name="Lindquist E."/>
            <person name="Lucas S.M."/>
            <person name="Mead P.E."/>
            <person name="Mitros T."/>
            <person name="Ogino H."/>
            <person name="Ohta Y."/>
            <person name="Poliakov A.V."/>
            <person name="Pollet N."/>
            <person name="Robert J."/>
            <person name="Salamov A."/>
            <person name="Sater A.K."/>
            <person name="Schmutz J."/>
            <person name="Terry A."/>
            <person name="Vize P.D."/>
            <person name="Warren W.C."/>
            <person name="Wells D."/>
            <person name="Wills A."/>
            <person name="Wilson R.K."/>
            <person name="Zimmerman L.B."/>
            <person name="Zorn A.M."/>
            <person name="Grainger R."/>
            <person name="Grammer T."/>
            <person name="Khokha M.K."/>
            <person name="Richardson P.M."/>
            <person name="Rokhsar D.S."/>
        </authorList>
    </citation>
    <scope>NUCLEOTIDE SEQUENCE [LARGE SCALE GENOMIC DNA]</scope>
    <source>
        <strain evidence="8">Nigerian</strain>
    </source>
</reference>
<dbReference type="Ensembl" id="ENSXETT00000085944">
    <property type="protein sequence ID" value="ENSXETP00000075150"/>
    <property type="gene ID" value="ENSXETG00000025924"/>
</dbReference>
<keyword evidence="2" id="KW-0378">Hydrolase</keyword>
<dbReference type="PROSITE" id="PS51194">
    <property type="entry name" value="HELICASE_CTER"/>
    <property type="match status" value="1"/>
</dbReference>
<dbReference type="Bgee" id="ENSXETG00000025924">
    <property type="expression patterns" value="Expressed in testis and 7 other cell types or tissues"/>
</dbReference>
<dbReference type="GO" id="GO:0005524">
    <property type="term" value="F:ATP binding"/>
    <property type="evidence" value="ECO:0007669"/>
    <property type="project" value="UniProtKB-KW"/>
</dbReference>
<evidence type="ECO:0000313" key="8">
    <source>
        <dbReference type="Ensembl" id="ENSXETP00000075150"/>
    </source>
</evidence>
<feature type="compositionally biased region" description="Polar residues" evidence="5">
    <location>
        <begin position="1"/>
        <end position="12"/>
    </location>
</feature>
<evidence type="ECO:0000256" key="4">
    <source>
        <dbReference type="ARBA" id="ARBA00022840"/>
    </source>
</evidence>
<feature type="compositionally biased region" description="Basic and acidic residues" evidence="5">
    <location>
        <begin position="33"/>
        <end position="47"/>
    </location>
</feature>
<reference evidence="8" key="2">
    <citation type="submission" date="2020-05" db="UniProtKB">
        <authorList>
            <consortium name="Ensembl"/>
        </authorList>
    </citation>
    <scope>IDENTIFICATION</scope>
</reference>
<organism evidence="8">
    <name type="scientific">Xenopus tropicalis</name>
    <name type="common">Western clawed frog</name>
    <name type="synonym">Silurana tropicalis</name>
    <dbReference type="NCBI Taxonomy" id="8364"/>
    <lineage>
        <taxon>Eukaryota</taxon>
        <taxon>Metazoa</taxon>
        <taxon>Chordata</taxon>
        <taxon>Craniata</taxon>
        <taxon>Vertebrata</taxon>
        <taxon>Euteleostomi</taxon>
        <taxon>Amphibia</taxon>
        <taxon>Batrachia</taxon>
        <taxon>Anura</taxon>
        <taxon>Pipoidea</taxon>
        <taxon>Pipidae</taxon>
        <taxon>Xenopodinae</taxon>
        <taxon>Xenopus</taxon>
        <taxon>Silurana</taxon>
    </lineage>
</organism>
<dbReference type="InParanoid" id="A0A6I8QZV9"/>
<feature type="region of interest" description="Disordered" evidence="5">
    <location>
        <begin position="1"/>
        <end position="47"/>
    </location>
</feature>
<dbReference type="PROSITE" id="PS51192">
    <property type="entry name" value="HELICASE_ATP_BIND_1"/>
    <property type="match status" value="1"/>
</dbReference>
<proteinExistence type="predicted"/>
<evidence type="ECO:0000259" key="7">
    <source>
        <dbReference type="PROSITE" id="PS51194"/>
    </source>
</evidence>
<dbReference type="GO" id="GO:0016787">
    <property type="term" value="F:hydrolase activity"/>
    <property type="evidence" value="ECO:0007669"/>
    <property type="project" value="UniProtKB-KW"/>
</dbReference>
<keyword evidence="1" id="KW-0547">Nucleotide-binding</keyword>
<evidence type="ECO:0000256" key="2">
    <source>
        <dbReference type="ARBA" id="ARBA00022801"/>
    </source>
</evidence>
<dbReference type="PANTHER" id="PTHR45629">
    <property type="entry name" value="SNF2/RAD54 FAMILY MEMBER"/>
    <property type="match status" value="1"/>
</dbReference>
<dbReference type="InterPro" id="IPR049730">
    <property type="entry name" value="SNF2/RAD54-like_C"/>
</dbReference>
<dbReference type="Xenbase" id="XB-GENE-5839240">
    <property type="gene designation" value="rad54b"/>
</dbReference>
<dbReference type="InterPro" id="IPR000330">
    <property type="entry name" value="SNF2_N"/>
</dbReference>
<dbReference type="Gene3D" id="3.40.50.10810">
    <property type="entry name" value="Tandem AAA-ATPase domain"/>
    <property type="match status" value="1"/>
</dbReference>
<evidence type="ECO:0000256" key="3">
    <source>
        <dbReference type="ARBA" id="ARBA00022806"/>
    </source>
</evidence>
<feature type="region of interest" description="Disordered" evidence="5">
    <location>
        <begin position="203"/>
        <end position="222"/>
    </location>
</feature>
<sequence length="897" mass="100735">MRRSAAPSQLSGNPAKKPRFIPPGKVNAACPDTETKHSITDSTDKKELSSRAFEERCGLNTVLPRAEGSAQPLSSNKTAIMTSVPVCRSVAGAIKEHKNEVEESSSFAKYFSVVWCKASKKKHKKWEGDAVLIAKGRAVTLKDMEGKDIGKGTGYKIKDLESLEEGHTLMIGGKEIEVMSIMSPEDYNSGRCFHSVVTSPASTPSESIQMKPFTNPLRNDRKGASKENMFKELQNIKPRHDPCAPNAFVMPKPTQHHQWAYNKTGLPIVDVVVDPYLAVHLRPHQKEGILFLYECVMGMRVNERFGAILADEMGLGKTLQCISLIWTLIRQGPYGGKPVIKKALIVTPGSLVKNWRKEFQKWLGTERIRVFAVDQDHKVEEFMKSPLYSVLIISYEMLLRCLEQIQSLDFDVVICDEGHRLKNTSIKTTSALASLTCSKRIILSGTPVQNDLQEFFALIEFVNPAALGSLSTYRKIFEEPIIRSREPTATTEEKNLGEERAAELARLTGLFILRRTQEVINKFLPPKIESIVFCRPSQFQLDLYRKLLNSRTVKSCLLGSGESSPHLVCIGALKKLCNHPFLLFRTIQGKSTNPDQDEHNLYESVAEVFPQDFDGSKISESESGKLLVLSKLLSRIRELSPSERVVLVSNYTQTLNILQDLCNQHGYSCTRLDGQTPVTQRQHIVDGFNSKYSTDFIFLLSSKAGGVGLNLIGASHLILYDLDWNPANDIQAMARVWRDGQRHTVHIYRLLTTGSLEEKIYQRQISKQGLSGAVVDLTKKSEHIRFSLDELRNLFTLHEDTDCVTHDLLQCDCTITNCHSDGSPQKPLIHRSCQLGLHQDQLNKNFSMSELMQWKHFSGQQNTEDPFLQMGKEHISFVFQNTTNSQVNPTSELSPAS</sequence>
<dbReference type="CDD" id="cd18793">
    <property type="entry name" value="SF2_C_SNF"/>
    <property type="match status" value="1"/>
</dbReference>
<dbReference type="CDD" id="cd18066">
    <property type="entry name" value="DEXHc_RAD54B"/>
    <property type="match status" value="1"/>
</dbReference>
<dbReference type="Pfam" id="PF00271">
    <property type="entry name" value="Helicase_C"/>
    <property type="match status" value="1"/>
</dbReference>
<dbReference type="GeneTree" id="ENSGT00940000156966"/>
<evidence type="ECO:0000259" key="6">
    <source>
        <dbReference type="PROSITE" id="PS51192"/>
    </source>
</evidence>
<dbReference type="AlphaFoldDB" id="A0A6I8QZV9"/>
<dbReference type="InterPro" id="IPR038718">
    <property type="entry name" value="SNF2-like_sf"/>
</dbReference>
<dbReference type="SMART" id="SM00487">
    <property type="entry name" value="DEXDc"/>
    <property type="match status" value="1"/>
</dbReference>
<gene>
    <name evidence="8" type="primary">rad54b</name>
</gene>
<dbReference type="FunFam" id="3.40.50.300:FF:000332">
    <property type="entry name" value="DNA repair and recombination protein RAD54-like"/>
    <property type="match status" value="1"/>
</dbReference>
<feature type="domain" description="Helicase C-terminal" evidence="7">
    <location>
        <begin position="628"/>
        <end position="792"/>
    </location>
</feature>
<dbReference type="InterPro" id="IPR027417">
    <property type="entry name" value="P-loop_NTPase"/>
</dbReference>
<dbReference type="InterPro" id="IPR050496">
    <property type="entry name" value="SNF2_RAD54_helicase_repair"/>
</dbReference>
<dbReference type="SMART" id="SM00490">
    <property type="entry name" value="HELICc"/>
    <property type="match status" value="1"/>
</dbReference>
<evidence type="ECO:0000256" key="5">
    <source>
        <dbReference type="SAM" id="MobiDB-lite"/>
    </source>
</evidence>
<dbReference type="Gene3D" id="1.20.120.850">
    <property type="entry name" value="SWI2/SNF2 ATPases, N-terminal domain"/>
    <property type="match status" value="1"/>
</dbReference>
<protein>
    <submittedName>
        <fullName evidence="8">RAD54 homolog B</fullName>
    </submittedName>
</protein>
<dbReference type="Pfam" id="PF00176">
    <property type="entry name" value="SNF2-rel_dom"/>
    <property type="match status" value="1"/>
</dbReference>
<dbReference type="SUPFAM" id="SSF52540">
    <property type="entry name" value="P-loop containing nucleoside triphosphate hydrolases"/>
    <property type="match status" value="2"/>
</dbReference>
<evidence type="ECO:0000256" key="1">
    <source>
        <dbReference type="ARBA" id="ARBA00022741"/>
    </source>
</evidence>
<dbReference type="Gene3D" id="3.40.50.300">
    <property type="entry name" value="P-loop containing nucleotide triphosphate hydrolases"/>
    <property type="match status" value="1"/>
</dbReference>
<keyword evidence="4" id="KW-0067">ATP-binding</keyword>
<dbReference type="InterPro" id="IPR014001">
    <property type="entry name" value="Helicase_ATP-bd"/>
</dbReference>
<dbReference type="PANTHER" id="PTHR45629:SF7">
    <property type="entry name" value="DNA EXCISION REPAIR PROTEIN ERCC-6-RELATED"/>
    <property type="match status" value="1"/>
</dbReference>
<dbReference type="FunFam" id="3.40.50.10810:FF:000020">
    <property type="entry name" value="DNA repair and recombination protein RAD54B"/>
    <property type="match status" value="1"/>
</dbReference>
<dbReference type="FunFam" id="1.20.120.850:FF:000033">
    <property type="entry name" value="RAD54 homolog B"/>
    <property type="match status" value="1"/>
</dbReference>
<dbReference type="FunCoup" id="A0A6I8QZV9">
    <property type="interactions" value="1026"/>
</dbReference>
<feature type="domain" description="Helicase ATP-binding" evidence="6">
    <location>
        <begin position="298"/>
        <end position="465"/>
    </location>
</feature>
<dbReference type="GO" id="GO:0004386">
    <property type="term" value="F:helicase activity"/>
    <property type="evidence" value="ECO:0007669"/>
    <property type="project" value="UniProtKB-KW"/>
</dbReference>
<dbReference type="InterPro" id="IPR001650">
    <property type="entry name" value="Helicase_C-like"/>
</dbReference>
<accession>A0A6I8QZV9</accession>